<dbReference type="GO" id="GO:0003774">
    <property type="term" value="F:cytoskeletal motor activity"/>
    <property type="evidence" value="ECO:0007669"/>
    <property type="project" value="InterPro"/>
</dbReference>
<accession>A0A2U3AQU8</accession>
<keyword evidence="14" id="KW-0966">Cell projection</keyword>
<reference evidence="14 15" key="1">
    <citation type="submission" date="2018-05" db="EMBL/GenBank/DDBJ databases">
        <title>Kurthia sibirica genome sequence.</title>
        <authorList>
            <person name="Maclea K.S."/>
            <person name="Goen A.E."/>
        </authorList>
    </citation>
    <scope>NUCLEOTIDE SEQUENCE [LARGE SCALE GENOMIC DNA]</scope>
    <source>
        <strain evidence="14 15">ATCC 49154</strain>
    </source>
</reference>
<keyword evidence="14" id="KW-0969">Cilium</keyword>
<name>A0A2U3AQU8_9BACL</name>
<dbReference type="PRINTS" id="PR01009">
    <property type="entry name" value="FLGMRINGFLIF"/>
</dbReference>
<keyword evidence="5 11" id="KW-0812">Transmembrane</keyword>
<evidence type="ECO:0000256" key="4">
    <source>
        <dbReference type="ARBA" id="ARBA00022475"/>
    </source>
</evidence>
<evidence type="ECO:0000256" key="6">
    <source>
        <dbReference type="ARBA" id="ARBA00022989"/>
    </source>
</evidence>
<evidence type="ECO:0000256" key="8">
    <source>
        <dbReference type="ARBA" id="ARBA00023143"/>
    </source>
</evidence>
<dbReference type="PANTHER" id="PTHR30046:SF0">
    <property type="entry name" value="FLAGELLAR M-RING PROTEIN"/>
    <property type="match status" value="1"/>
</dbReference>
<evidence type="ECO:0000256" key="11">
    <source>
        <dbReference type="SAM" id="Phobius"/>
    </source>
</evidence>
<feature type="domain" description="Flagellar M-ring C-terminal" evidence="13">
    <location>
        <begin position="261"/>
        <end position="405"/>
    </location>
</feature>
<comment type="similarity">
    <text evidence="3 9">Belongs to the FliF family.</text>
</comment>
<dbReference type="Pfam" id="PF08345">
    <property type="entry name" value="YscJ_FliF_C"/>
    <property type="match status" value="1"/>
</dbReference>
<dbReference type="GO" id="GO:0005886">
    <property type="term" value="C:plasma membrane"/>
    <property type="evidence" value="ECO:0007669"/>
    <property type="project" value="UniProtKB-SubCell"/>
</dbReference>
<evidence type="ECO:0000259" key="12">
    <source>
        <dbReference type="Pfam" id="PF01514"/>
    </source>
</evidence>
<comment type="function">
    <text evidence="9">The M ring may be actively involved in energy transduction.</text>
</comment>
<evidence type="ECO:0000256" key="5">
    <source>
        <dbReference type="ARBA" id="ARBA00022692"/>
    </source>
</evidence>
<dbReference type="GO" id="GO:0009431">
    <property type="term" value="C:bacterial-type flagellum basal body, MS ring"/>
    <property type="evidence" value="ECO:0007669"/>
    <property type="project" value="InterPro"/>
</dbReference>
<dbReference type="InterPro" id="IPR006182">
    <property type="entry name" value="FliF_N_dom"/>
</dbReference>
<gene>
    <name evidence="14" type="ORF">DEX24_00925</name>
</gene>
<keyword evidence="14" id="KW-0282">Flagellum</keyword>
<dbReference type="AlphaFoldDB" id="A0A2U3AQU8"/>
<evidence type="ECO:0000256" key="9">
    <source>
        <dbReference type="PIRNR" id="PIRNR004862"/>
    </source>
</evidence>
<dbReference type="Proteomes" id="UP000245938">
    <property type="component" value="Unassembled WGS sequence"/>
</dbReference>
<dbReference type="EMBL" id="QFVR01000001">
    <property type="protein sequence ID" value="PWI26894.1"/>
    <property type="molecule type" value="Genomic_DNA"/>
</dbReference>
<feature type="compositionally biased region" description="Basic and acidic residues" evidence="10">
    <location>
        <begin position="503"/>
        <end position="517"/>
    </location>
</feature>
<feature type="domain" description="Flagellar M-ring N-terminal" evidence="12">
    <location>
        <begin position="46"/>
        <end position="222"/>
    </location>
</feature>
<dbReference type="PIRSF" id="PIRSF004862">
    <property type="entry name" value="FliF"/>
    <property type="match status" value="1"/>
</dbReference>
<dbReference type="Pfam" id="PF01514">
    <property type="entry name" value="YscJ_FliF"/>
    <property type="match status" value="1"/>
</dbReference>
<organism evidence="14 15">
    <name type="scientific">Kurthia sibirica</name>
    <dbReference type="NCBI Taxonomy" id="202750"/>
    <lineage>
        <taxon>Bacteria</taxon>
        <taxon>Bacillati</taxon>
        <taxon>Bacillota</taxon>
        <taxon>Bacilli</taxon>
        <taxon>Bacillales</taxon>
        <taxon>Caryophanaceae</taxon>
        <taxon>Kurthia</taxon>
    </lineage>
</organism>
<protein>
    <recommendedName>
        <fullName evidence="9">Flagellar M-ring protein</fullName>
    </recommendedName>
</protein>
<dbReference type="Gene3D" id="3.30.300.30">
    <property type="match status" value="1"/>
</dbReference>
<dbReference type="InterPro" id="IPR045851">
    <property type="entry name" value="AMP-bd_C_sf"/>
</dbReference>
<sequence>MNDRLTKIKSDFTNFWSSRSKRQKGTLIGLILGVVIVAALVTFFMTRVTYEPLYSNLTTAEVGQIKEQLDTAGTKYEITAGGTAISVPKDQVDTLKVSLASAGYPKSGEIDYSFFSQNAGFGMTDNEFNVLKVASVQTELANLMKNIDGVKDAKVMLSMPEQSTFVSDSEKNKDASASIVLNTNPGQEFTEEQVKTLYKLVAKSVPNLSTDNIVITNQYNEYFDLAATDSAEGANVANAGTQLTLKKQIEKDIQRQVQSILGSIMGSGKAIVSVTSDIDFTKENREENLVKPVDKENMSGIEISAQKINESYAGTNAGATGTPEAETTTDNFTNYQEDTGSGNGDYEKTSETVNKEVNRIKRQIAESPYRVRDLGIQVVVEPPTADDPTSLDPTTQNDIKTMLASIVRTSIDKNEAGTLSDAEVEQKVIVSVQKLNGKPVTDIATKSAIPWWVWVIGGVLVAAIALLAFFIIRARRRTAEEEYYEEEEFTSLEVDDISDEKETEGTVRRKQLEKMAKDKPEDFAKLLRSWISEE</sequence>
<keyword evidence="7 11" id="KW-0472">Membrane</keyword>
<feature type="compositionally biased region" description="Acidic residues" evidence="10">
    <location>
        <begin position="487"/>
        <end position="502"/>
    </location>
</feature>
<evidence type="ECO:0000313" key="15">
    <source>
        <dbReference type="Proteomes" id="UP000245938"/>
    </source>
</evidence>
<dbReference type="RefSeq" id="WP_109304517.1">
    <property type="nucleotide sequence ID" value="NZ_BJUF01000001.1"/>
</dbReference>
<dbReference type="OrthoDB" id="9807026at2"/>
<comment type="caution">
    <text evidence="14">The sequence shown here is derived from an EMBL/GenBank/DDBJ whole genome shotgun (WGS) entry which is preliminary data.</text>
</comment>
<evidence type="ECO:0000256" key="1">
    <source>
        <dbReference type="ARBA" id="ARBA00004117"/>
    </source>
</evidence>
<evidence type="ECO:0000256" key="3">
    <source>
        <dbReference type="ARBA" id="ARBA00007971"/>
    </source>
</evidence>
<dbReference type="InterPro" id="IPR013556">
    <property type="entry name" value="Flag_M-ring_C"/>
</dbReference>
<proteinExistence type="inferred from homology"/>
<evidence type="ECO:0000259" key="13">
    <source>
        <dbReference type="Pfam" id="PF08345"/>
    </source>
</evidence>
<feature type="transmembrane region" description="Helical" evidence="11">
    <location>
        <begin position="451"/>
        <end position="472"/>
    </location>
</feature>
<dbReference type="PANTHER" id="PTHR30046">
    <property type="entry name" value="FLAGELLAR M-RING PROTEIN"/>
    <property type="match status" value="1"/>
</dbReference>
<evidence type="ECO:0000256" key="2">
    <source>
        <dbReference type="ARBA" id="ARBA00004651"/>
    </source>
</evidence>
<keyword evidence="6 11" id="KW-1133">Transmembrane helix</keyword>
<comment type="subcellular location">
    <subcellularLocation>
        <location evidence="1 9">Bacterial flagellum basal body</location>
    </subcellularLocation>
    <subcellularLocation>
        <location evidence="2">Cell membrane</location>
        <topology evidence="2">Multi-pass membrane protein</topology>
    </subcellularLocation>
</comment>
<feature type="transmembrane region" description="Helical" evidence="11">
    <location>
        <begin position="27"/>
        <end position="46"/>
    </location>
</feature>
<evidence type="ECO:0000256" key="10">
    <source>
        <dbReference type="SAM" id="MobiDB-lite"/>
    </source>
</evidence>
<dbReference type="InterPro" id="IPR043427">
    <property type="entry name" value="YscJ/FliF"/>
</dbReference>
<keyword evidence="4" id="KW-1003">Cell membrane</keyword>
<dbReference type="InterPro" id="IPR000067">
    <property type="entry name" value="FlgMring_FliF"/>
</dbReference>
<keyword evidence="8 9" id="KW-0975">Bacterial flagellum</keyword>
<feature type="region of interest" description="Disordered" evidence="10">
    <location>
        <begin position="487"/>
        <end position="517"/>
    </location>
</feature>
<dbReference type="NCBIfam" id="TIGR00206">
    <property type="entry name" value="fliF"/>
    <property type="match status" value="1"/>
</dbReference>
<evidence type="ECO:0000256" key="7">
    <source>
        <dbReference type="ARBA" id="ARBA00023136"/>
    </source>
</evidence>
<evidence type="ECO:0000313" key="14">
    <source>
        <dbReference type="EMBL" id="PWI26894.1"/>
    </source>
</evidence>
<keyword evidence="15" id="KW-1185">Reference proteome</keyword>
<dbReference type="GO" id="GO:0071973">
    <property type="term" value="P:bacterial-type flagellum-dependent cell motility"/>
    <property type="evidence" value="ECO:0007669"/>
    <property type="project" value="InterPro"/>
</dbReference>